<evidence type="ECO:0000313" key="8">
    <source>
        <dbReference type="EMBL" id="KKK86992.1"/>
    </source>
</evidence>
<feature type="domain" description="PAC" evidence="7">
    <location>
        <begin position="203"/>
        <end position="255"/>
    </location>
</feature>
<dbReference type="InterPro" id="IPR013767">
    <property type="entry name" value="PAS_fold"/>
</dbReference>
<dbReference type="SMART" id="SM00091">
    <property type="entry name" value="PAS"/>
    <property type="match status" value="2"/>
</dbReference>
<dbReference type="Gene3D" id="3.30.450.40">
    <property type="match status" value="1"/>
</dbReference>
<dbReference type="CDD" id="cd00130">
    <property type="entry name" value="PAS"/>
    <property type="match status" value="2"/>
</dbReference>
<evidence type="ECO:0000256" key="2">
    <source>
        <dbReference type="ARBA" id="ARBA00012438"/>
    </source>
</evidence>
<evidence type="ECO:0000256" key="1">
    <source>
        <dbReference type="ARBA" id="ARBA00000085"/>
    </source>
</evidence>
<gene>
    <name evidence="8" type="ORF">LCGC14_2757700</name>
</gene>
<dbReference type="PROSITE" id="PS50112">
    <property type="entry name" value="PAS"/>
    <property type="match status" value="2"/>
</dbReference>
<name>A0A0F8YZW5_9ZZZZ</name>
<dbReference type="InterPro" id="IPR052162">
    <property type="entry name" value="Sensor_kinase/Photoreceptor"/>
</dbReference>
<dbReference type="PANTHER" id="PTHR43304">
    <property type="entry name" value="PHYTOCHROME-LIKE PROTEIN CPH1"/>
    <property type="match status" value="1"/>
</dbReference>
<dbReference type="EMBL" id="LAZR01050600">
    <property type="protein sequence ID" value="KKK86992.1"/>
    <property type="molecule type" value="Genomic_DNA"/>
</dbReference>
<dbReference type="AlphaFoldDB" id="A0A0F8YZW5"/>
<evidence type="ECO:0000256" key="3">
    <source>
        <dbReference type="ARBA" id="ARBA00022553"/>
    </source>
</evidence>
<feature type="domain" description="PAS" evidence="6">
    <location>
        <begin position="4"/>
        <end position="41"/>
    </location>
</feature>
<dbReference type="Gene3D" id="3.30.450.20">
    <property type="entry name" value="PAS domain"/>
    <property type="match status" value="2"/>
</dbReference>
<feature type="domain" description="PAS" evidence="6">
    <location>
        <begin position="130"/>
        <end position="171"/>
    </location>
</feature>
<organism evidence="8">
    <name type="scientific">marine sediment metagenome</name>
    <dbReference type="NCBI Taxonomy" id="412755"/>
    <lineage>
        <taxon>unclassified sequences</taxon>
        <taxon>metagenomes</taxon>
        <taxon>ecological metagenomes</taxon>
    </lineage>
</organism>
<dbReference type="InterPro" id="IPR029016">
    <property type="entry name" value="GAF-like_dom_sf"/>
</dbReference>
<dbReference type="PANTHER" id="PTHR43304:SF1">
    <property type="entry name" value="PAC DOMAIN-CONTAINING PROTEIN"/>
    <property type="match status" value="1"/>
</dbReference>
<dbReference type="EC" id="2.7.13.3" evidence="2"/>
<evidence type="ECO:0000259" key="7">
    <source>
        <dbReference type="PROSITE" id="PS50113"/>
    </source>
</evidence>
<dbReference type="SMART" id="SM00086">
    <property type="entry name" value="PAC"/>
    <property type="match status" value="2"/>
</dbReference>
<evidence type="ECO:0000256" key="5">
    <source>
        <dbReference type="ARBA" id="ARBA00022777"/>
    </source>
</evidence>
<keyword evidence="3" id="KW-0597">Phosphoprotein</keyword>
<dbReference type="SUPFAM" id="SSF55781">
    <property type="entry name" value="GAF domain-like"/>
    <property type="match status" value="1"/>
</dbReference>
<dbReference type="InterPro" id="IPR001610">
    <property type="entry name" value="PAC"/>
</dbReference>
<keyword evidence="4" id="KW-0808">Transferase</keyword>
<dbReference type="InterPro" id="IPR035965">
    <property type="entry name" value="PAS-like_dom_sf"/>
</dbReference>
<accession>A0A0F8YZW5</accession>
<dbReference type="InterPro" id="IPR000014">
    <property type="entry name" value="PAS"/>
</dbReference>
<dbReference type="NCBIfam" id="TIGR00229">
    <property type="entry name" value="sensory_box"/>
    <property type="match status" value="2"/>
</dbReference>
<dbReference type="GO" id="GO:0006355">
    <property type="term" value="P:regulation of DNA-templated transcription"/>
    <property type="evidence" value="ECO:0007669"/>
    <property type="project" value="InterPro"/>
</dbReference>
<dbReference type="Pfam" id="PF00989">
    <property type="entry name" value="PAS"/>
    <property type="match status" value="2"/>
</dbReference>
<evidence type="ECO:0000259" key="6">
    <source>
        <dbReference type="PROSITE" id="PS50112"/>
    </source>
</evidence>
<reference evidence="8" key="1">
    <citation type="journal article" date="2015" name="Nature">
        <title>Complex archaea that bridge the gap between prokaryotes and eukaryotes.</title>
        <authorList>
            <person name="Spang A."/>
            <person name="Saw J.H."/>
            <person name="Jorgensen S.L."/>
            <person name="Zaremba-Niedzwiedzka K."/>
            <person name="Martijn J."/>
            <person name="Lind A.E."/>
            <person name="van Eijk R."/>
            <person name="Schleper C."/>
            <person name="Guy L."/>
            <person name="Ettema T.J."/>
        </authorList>
    </citation>
    <scope>NUCLEOTIDE SEQUENCE</scope>
</reference>
<proteinExistence type="predicted"/>
<evidence type="ECO:0000256" key="4">
    <source>
        <dbReference type="ARBA" id="ARBA00022679"/>
    </source>
</evidence>
<dbReference type="SUPFAM" id="SSF55785">
    <property type="entry name" value="PYP-like sensor domain (PAS domain)"/>
    <property type="match status" value="2"/>
</dbReference>
<keyword evidence="5" id="KW-0418">Kinase</keyword>
<dbReference type="GO" id="GO:0004673">
    <property type="term" value="F:protein histidine kinase activity"/>
    <property type="evidence" value="ECO:0007669"/>
    <property type="project" value="UniProtKB-EC"/>
</dbReference>
<comment type="catalytic activity">
    <reaction evidence="1">
        <text>ATP + protein L-histidine = ADP + protein N-phospho-L-histidine.</text>
        <dbReference type="EC" id="2.7.13.3"/>
    </reaction>
</comment>
<dbReference type="InterPro" id="IPR000700">
    <property type="entry name" value="PAS-assoc_C"/>
</dbReference>
<comment type="caution">
    <text evidence="8">The sequence shown here is derived from an EMBL/GenBank/DDBJ whole genome shotgun (WGS) entry which is preliminary data.</text>
</comment>
<feature type="domain" description="PAC" evidence="7">
    <location>
        <begin position="77"/>
        <end position="129"/>
    </location>
</feature>
<protein>
    <recommendedName>
        <fullName evidence="2">histidine kinase</fullName>
        <ecNumber evidence="2">2.7.13.3</ecNumber>
    </recommendedName>
</protein>
<sequence length="386" mass="44618">MLDEGNKYRRFFDGSHDMIFTSDSTGRFLDVNKAGIEMMGYRAKAELMGIGSISDLFRKAGERKRFFSFMGRKGFVKDYEAEFKKRDNSPVHVLISSWQYTNPKTRMIEFEGMIKDITQRKLLEDDLKLSESKYRRIFEGSQDMIFITAKNGRIKEVNQACVDLLGFDSKKEVLSLSSIEGIYTNPMHWQVFKKQIDRHGFVKDFEAGFKKKDGTRLHCLLSGNAVRGEDDGIIGYEGIAKDITARMDAIRNFRQRHRELWVLNSVAFAMNKTQDLNDVLMTALKKVLEVLELTSGGIFLIDHQRAGFSLHAQQGLPESTTSNKISRIRLHDEALSQSLLKNNLSLTFSQFVNFWIPHKKPPEKIFKFWKLLERGFPPRQYQNPTI</sequence>
<dbReference type="PROSITE" id="PS50113">
    <property type="entry name" value="PAC"/>
    <property type="match status" value="2"/>
</dbReference>